<evidence type="ECO:0000313" key="2">
    <source>
        <dbReference type="Proteomes" id="UP000799538"/>
    </source>
</evidence>
<protein>
    <submittedName>
        <fullName evidence="1">Uncharacterized protein</fullName>
    </submittedName>
</protein>
<organism evidence="1 2">
    <name type="scientific">Elsinoe ampelina</name>
    <dbReference type="NCBI Taxonomy" id="302913"/>
    <lineage>
        <taxon>Eukaryota</taxon>
        <taxon>Fungi</taxon>
        <taxon>Dikarya</taxon>
        <taxon>Ascomycota</taxon>
        <taxon>Pezizomycotina</taxon>
        <taxon>Dothideomycetes</taxon>
        <taxon>Dothideomycetidae</taxon>
        <taxon>Myriangiales</taxon>
        <taxon>Elsinoaceae</taxon>
        <taxon>Elsinoe</taxon>
    </lineage>
</organism>
<sequence>MTELGLTSLANQLSSAWPPRTNLACTAMQAPARERLSVSSTQCMRKYKPCVASPHTRLETKFPIQRTAMYDTWIGGLLYQVCCGVHADSGYAEDTLSAAESYIGFHILSRATKPLSLRDFGLPRAVIRTGHPFDMRRLSSPLPIVSGSLLRCLCGSKAACIVAECPQTPGLGSLCTAGAAPTPEDRCVGVSEAC</sequence>
<evidence type="ECO:0000313" key="1">
    <source>
        <dbReference type="EMBL" id="KAF2224777.1"/>
    </source>
</evidence>
<accession>A0A6A6GGP5</accession>
<dbReference type="Proteomes" id="UP000799538">
    <property type="component" value="Unassembled WGS sequence"/>
</dbReference>
<dbReference type="AlphaFoldDB" id="A0A6A6GGP5"/>
<keyword evidence="2" id="KW-1185">Reference proteome</keyword>
<dbReference type="EMBL" id="ML992504">
    <property type="protein sequence ID" value="KAF2224777.1"/>
    <property type="molecule type" value="Genomic_DNA"/>
</dbReference>
<proteinExistence type="predicted"/>
<reference evidence="2" key="1">
    <citation type="journal article" date="2020" name="Stud. Mycol.">
        <title>101 Dothideomycetes genomes: A test case for predicting lifestyles and emergence of pathogens.</title>
        <authorList>
            <person name="Haridas S."/>
            <person name="Albert R."/>
            <person name="Binder M."/>
            <person name="Bloem J."/>
            <person name="LaButti K."/>
            <person name="Salamov A."/>
            <person name="Andreopoulos B."/>
            <person name="Baker S."/>
            <person name="Barry K."/>
            <person name="Bills G."/>
            <person name="Bluhm B."/>
            <person name="Cannon C."/>
            <person name="Castanera R."/>
            <person name="Culley D."/>
            <person name="Daum C."/>
            <person name="Ezra D."/>
            <person name="Gonzalez J."/>
            <person name="Henrissat B."/>
            <person name="Kuo A."/>
            <person name="Liang C."/>
            <person name="Lipzen A."/>
            <person name="Lutzoni F."/>
            <person name="Magnuson J."/>
            <person name="Mondo S."/>
            <person name="Nolan M."/>
            <person name="Ohm R."/>
            <person name="Pangilinan J."/>
            <person name="Park H.-J."/>
            <person name="Ramirez L."/>
            <person name="Alfaro M."/>
            <person name="Sun H."/>
            <person name="Tritt A."/>
            <person name="Yoshinaga Y."/>
            <person name="Zwiers L.-H."/>
            <person name="Turgeon B."/>
            <person name="Goodwin S."/>
            <person name="Spatafora J."/>
            <person name="Crous P."/>
            <person name="Grigoriev I."/>
        </authorList>
    </citation>
    <scope>NUCLEOTIDE SEQUENCE [LARGE SCALE GENOMIC DNA]</scope>
    <source>
        <strain evidence="2">CECT 20119</strain>
    </source>
</reference>
<gene>
    <name evidence="1" type="ORF">BDZ85DRAFT_259065</name>
</gene>
<name>A0A6A6GGP5_9PEZI</name>